<keyword evidence="1" id="KW-0328">Glycosyltransferase</keyword>
<protein>
    <recommendedName>
        <fullName evidence="3">Glycosyltransferase 2-like domain-containing protein</fullName>
    </recommendedName>
</protein>
<evidence type="ECO:0000313" key="4">
    <source>
        <dbReference type="EMBL" id="KHS57833.1"/>
    </source>
</evidence>
<dbReference type="OrthoDB" id="1640114at2"/>
<dbReference type="CDD" id="cd00761">
    <property type="entry name" value="Glyco_tranf_GTA_type"/>
    <property type="match status" value="1"/>
</dbReference>
<dbReference type="Pfam" id="PF00535">
    <property type="entry name" value="Glycos_transf_2"/>
    <property type="match status" value="1"/>
</dbReference>
<dbReference type="InterPro" id="IPR001173">
    <property type="entry name" value="Glyco_trans_2-like"/>
</dbReference>
<keyword evidence="2" id="KW-0808">Transferase</keyword>
<accession>A0A0B3VYE4</accession>
<dbReference type="GO" id="GO:0016757">
    <property type="term" value="F:glycosyltransferase activity"/>
    <property type="evidence" value="ECO:0007669"/>
    <property type="project" value="UniProtKB-KW"/>
</dbReference>
<dbReference type="EMBL" id="JWHR01000064">
    <property type="protein sequence ID" value="KHS57833.1"/>
    <property type="molecule type" value="Genomic_DNA"/>
</dbReference>
<dbReference type="InterPro" id="IPR029044">
    <property type="entry name" value="Nucleotide-diphossugar_trans"/>
</dbReference>
<evidence type="ECO:0000256" key="2">
    <source>
        <dbReference type="ARBA" id="ARBA00022679"/>
    </source>
</evidence>
<name>A0A0B3VYE4_9FIRM</name>
<dbReference type="RefSeq" id="WP_039679115.1">
    <property type="nucleotide sequence ID" value="NZ_JAXECK010000012.1"/>
</dbReference>
<evidence type="ECO:0000259" key="3">
    <source>
        <dbReference type="Pfam" id="PF00535"/>
    </source>
</evidence>
<dbReference type="SUPFAM" id="SSF53448">
    <property type="entry name" value="Nucleotide-diphospho-sugar transferases"/>
    <property type="match status" value="1"/>
</dbReference>
<comment type="caution">
    <text evidence="4">The sequence shown here is derived from an EMBL/GenBank/DDBJ whole genome shotgun (WGS) entry which is preliminary data.</text>
</comment>
<dbReference type="Gene3D" id="3.90.550.10">
    <property type="entry name" value="Spore Coat Polysaccharide Biosynthesis Protein SpsA, Chain A"/>
    <property type="match status" value="1"/>
</dbReference>
<dbReference type="AlphaFoldDB" id="A0A0B3VYE4"/>
<evidence type="ECO:0000313" key="5">
    <source>
        <dbReference type="Proteomes" id="UP000031189"/>
    </source>
</evidence>
<dbReference type="STRING" id="1577792.QX51_06665"/>
<dbReference type="PANTHER" id="PTHR22916:SF51">
    <property type="entry name" value="GLYCOSYLTRANSFERASE EPSH-RELATED"/>
    <property type="match status" value="1"/>
</dbReference>
<dbReference type="PANTHER" id="PTHR22916">
    <property type="entry name" value="GLYCOSYLTRANSFERASE"/>
    <property type="match status" value="1"/>
</dbReference>
<dbReference type="Proteomes" id="UP000031189">
    <property type="component" value="Unassembled WGS sequence"/>
</dbReference>
<keyword evidence="5" id="KW-1185">Reference proteome</keyword>
<proteinExistence type="predicted"/>
<reference evidence="4 5" key="1">
    <citation type="submission" date="2014-12" db="EMBL/GenBank/DDBJ databases">
        <title>Draft genome sequence of Terrisporobacter sp. 08-306576, isolated from the blood culture of a bacteremia patient.</title>
        <authorList>
            <person name="Lund L.C."/>
            <person name="Sydenham T.V."/>
            <person name="Hogh S.V."/>
            <person name="Skov M.N."/>
            <person name="Kemp M."/>
            <person name="Justesen U.S."/>
        </authorList>
    </citation>
    <scope>NUCLEOTIDE SEQUENCE [LARGE SCALE GENOMIC DNA]</scope>
    <source>
        <strain evidence="4 5">08-306576</strain>
    </source>
</reference>
<gene>
    <name evidence="4" type="ORF">QX51_06665</name>
</gene>
<sequence>MAEISIIVPVYNVEKYLGNCIKSILNQTFKDYELILVNDGSTDKSGEICDKYEKIDSRIKVIHKNNGGQSSARNAGLDIACGKYIGFIDSDDSIHPRMYEILYDLIKKHKADISCCNYKNIYSLYTEYNTDIEQTEVIEMDNIQAINNLYDKEIGVRLVVPWNKLYSKHLFDDIRYEVGRIHEDEFIIHRILYKCRKIVYANNELYHYLQREGSIMSKISYKKKVDALLSQSDRMRFCRKVGLIDMCNYISKIYEYNFFTLYMEIDKNTNSEAKLLNELRKDFISNLNTLLRLKNYSIKEKRNWIIFAISPKVYNFISNLRKYKNYNS</sequence>
<organism evidence="4 5">
    <name type="scientific">Terrisporobacter othiniensis</name>
    <dbReference type="NCBI Taxonomy" id="1577792"/>
    <lineage>
        <taxon>Bacteria</taxon>
        <taxon>Bacillati</taxon>
        <taxon>Bacillota</taxon>
        <taxon>Clostridia</taxon>
        <taxon>Peptostreptococcales</taxon>
        <taxon>Peptostreptococcaceae</taxon>
        <taxon>Terrisporobacter</taxon>
    </lineage>
</organism>
<feature type="domain" description="Glycosyltransferase 2-like" evidence="3">
    <location>
        <begin position="5"/>
        <end position="173"/>
    </location>
</feature>
<evidence type="ECO:0000256" key="1">
    <source>
        <dbReference type="ARBA" id="ARBA00022676"/>
    </source>
</evidence>